<dbReference type="Gene3D" id="2.40.420.20">
    <property type="match status" value="1"/>
</dbReference>
<protein>
    <submittedName>
        <fullName evidence="7">Efflux RND transporter periplasmic adaptor subunit</fullName>
    </submittedName>
</protein>
<dbReference type="NCBIfam" id="TIGR01730">
    <property type="entry name" value="RND_mfp"/>
    <property type="match status" value="1"/>
</dbReference>
<dbReference type="Pfam" id="PF25967">
    <property type="entry name" value="RND-MFP_C"/>
    <property type="match status" value="1"/>
</dbReference>
<dbReference type="Pfam" id="PF25944">
    <property type="entry name" value="Beta-barrel_RND"/>
    <property type="match status" value="1"/>
</dbReference>
<dbReference type="Pfam" id="PF25876">
    <property type="entry name" value="HH_MFP_RND"/>
    <property type="match status" value="1"/>
</dbReference>
<feature type="domain" description="Multidrug resistance protein MdtA-like alpha-helical hairpin" evidence="3">
    <location>
        <begin position="109"/>
        <end position="178"/>
    </location>
</feature>
<dbReference type="InterPro" id="IPR058627">
    <property type="entry name" value="MdtA-like_C"/>
</dbReference>
<proteinExistence type="inferred from homology"/>
<dbReference type="Pfam" id="PF25917">
    <property type="entry name" value="BSH_RND"/>
    <property type="match status" value="1"/>
</dbReference>
<dbReference type="SUPFAM" id="SSF111369">
    <property type="entry name" value="HlyD-like secretion proteins"/>
    <property type="match status" value="1"/>
</dbReference>
<evidence type="ECO:0000256" key="1">
    <source>
        <dbReference type="ARBA" id="ARBA00004196"/>
    </source>
</evidence>
<keyword evidence="8" id="KW-1185">Reference proteome</keyword>
<feature type="domain" description="Multidrug resistance protein MdtA-like beta-barrel" evidence="5">
    <location>
        <begin position="215"/>
        <end position="300"/>
    </location>
</feature>
<evidence type="ECO:0000259" key="3">
    <source>
        <dbReference type="Pfam" id="PF25876"/>
    </source>
</evidence>
<dbReference type="RefSeq" id="WP_267218816.1">
    <property type="nucleotide sequence ID" value="NZ_JAPCWC010000002.1"/>
</dbReference>
<comment type="similarity">
    <text evidence="2">Belongs to the membrane fusion protein (MFP) (TC 8.A.1) family.</text>
</comment>
<dbReference type="Proteomes" id="UP001589858">
    <property type="component" value="Unassembled WGS sequence"/>
</dbReference>
<dbReference type="InterPro" id="IPR058625">
    <property type="entry name" value="MdtA-like_BSH"/>
</dbReference>
<feature type="domain" description="Multidrug resistance protein MdtA-like barrel-sandwich hybrid" evidence="4">
    <location>
        <begin position="69"/>
        <end position="211"/>
    </location>
</feature>
<dbReference type="EMBL" id="JBHLTM010000061">
    <property type="protein sequence ID" value="MFC0686101.1"/>
    <property type="molecule type" value="Genomic_DNA"/>
</dbReference>
<dbReference type="PANTHER" id="PTHR30158">
    <property type="entry name" value="ACRA/E-RELATED COMPONENT OF DRUG EFFLUX TRANSPORTER"/>
    <property type="match status" value="1"/>
</dbReference>
<name>A0ABV6SAQ8_9SPHN</name>
<evidence type="ECO:0000313" key="7">
    <source>
        <dbReference type="EMBL" id="MFC0686101.1"/>
    </source>
</evidence>
<evidence type="ECO:0000256" key="2">
    <source>
        <dbReference type="ARBA" id="ARBA00009477"/>
    </source>
</evidence>
<organism evidence="7 8">
    <name type="scientific">Novosphingobium clariflavum</name>
    <dbReference type="NCBI Taxonomy" id="2029884"/>
    <lineage>
        <taxon>Bacteria</taxon>
        <taxon>Pseudomonadati</taxon>
        <taxon>Pseudomonadota</taxon>
        <taxon>Alphaproteobacteria</taxon>
        <taxon>Sphingomonadales</taxon>
        <taxon>Sphingomonadaceae</taxon>
        <taxon>Novosphingobium</taxon>
    </lineage>
</organism>
<accession>A0ABV6SAQ8</accession>
<dbReference type="Gene3D" id="1.10.287.470">
    <property type="entry name" value="Helix hairpin bin"/>
    <property type="match status" value="1"/>
</dbReference>
<dbReference type="InterPro" id="IPR058626">
    <property type="entry name" value="MdtA-like_b-barrel"/>
</dbReference>
<comment type="subcellular location">
    <subcellularLocation>
        <location evidence="1">Cell envelope</location>
    </subcellularLocation>
</comment>
<gene>
    <name evidence="7" type="ORF">ACFFF8_16025</name>
</gene>
<dbReference type="Gene3D" id="2.40.30.170">
    <property type="match status" value="1"/>
</dbReference>
<evidence type="ECO:0000259" key="5">
    <source>
        <dbReference type="Pfam" id="PF25944"/>
    </source>
</evidence>
<evidence type="ECO:0000259" key="6">
    <source>
        <dbReference type="Pfam" id="PF25967"/>
    </source>
</evidence>
<dbReference type="Gene3D" id="2.40.50.100">
    <property type="match status" value="1"/>
</dbReference>
<dbReference type="PANTHER" id="PTHR30158:SF3">
    <property type="entry name" value="MULTIDRUG EFFLUX PUMP SUBUNIT ACRA-RELATED"/>
    <property type="match status" value="1"/>
</dbReference>
<dbReference type="InterPro" id="IPR058624">
    <property type="entry name" value="MdtA-like_HH"/>
</dbReference>
<comment type="caution">
    <text evidence="7">The sequence shown here is derived from an EMBL/GenBank/DDBJ whole genome shotgun (WGS) entry which is preliminary data.</text>
</comment>
<dbReference type="InterPro" id="IPR006143">
    <property type="entry name" value="RND_pump_MFP"/>
</dbReference>
<reference evidence="7 8" key="1">
    <citation type="submission" date="2024-09" db="EMBL/GenBank/DDBJ databases">
        <authorList>
            <person name="Sun Q."/>
            <person name="Mori K."/>
        </authorList>
    </citation>
    <scope>NUCLEOTIDE SEQUENCE [LARGE SCALE GENOMIC DNA]</scope>
    <source>
        <strain evidence="7 8">CICC 11035S</strain>
    </source>
</reference>
<feature type="domain" description="Multidrug resistance protein MdtA-like C-terminal permuted SH3" evidence="6">
    <location>
        <begin position="306"/>
        <end position="366"/>
    </location>
</feature>
<sequence>MPLTIPAPLSALPFRRTALTLVIASLLVSCSGEKKDDKRPPTQVGYIVAQPSTVPVAVTLSGRTVAYETSEVRPQVTGVIVKRFFTEGTLVKAGQPLYQIDPSLYRAAVNQASADLASARATAEAAGAKAQRYKPLADMEAVAKQDYADALATARSAKASIAQNAATLDTAKINLRFTTVPAPISGRIGRSLITVGALASASQTDSLAVIQRMDPIYVDMQQSAAEITALRRKLAAGGVIPGSTTVHLTFDDGSQYALPGTVRFSEVTVDEGTGTVTLRAEFPNPDGLLLPGMFVSAVFDQANDPNAFLVPQNAVQRDFDGSAYVMVVGADGKAARRKIETNRTNGPNSVVTSGLQRGDKVIVQGLNGLKQGAEIKAVLSTAPQEVKPQSGKPGAAKGH</sequence>
<evidence type="ECO:0000259" key="4">
    <source>
        <dbReference type="Pfam" id="PF25917"/>
    </source>
</evidence>
<evidence type="ECO:0000313" key="8">
    <source>
        <dbReference type="Proteomes" id="UP001589858"/>
    </source>
</evidence>